<accession>A0A975DIK2</accession>
<feature type="domain" description="DUF4426" evidence="2">
    <location>
        <begin position="35"/>
        <end position="149"/>
    </location>
</feature>
<reference evidence="3" key="1">
    <citation type="submission" date="2021-03" db="EMBL/GenBank/DDBJ databases">
        <title>Complete Genome of Pseudoalteromonas xiamenensis STKMTI.2, a new potential marine bacterium producing anti-Vibrio compounds.</title>
        <authorList>
            <person name="Handayani D.P."/>
            <person name="Isnansetyo A."/>
            <person name="Istiqomah I."/>
            <person name="Jumina J."/>
        </authorList>
    </citation>
    <scope>NUCLEOTIDE SEQUENCE</scope>
    <source>
        <strain evidence="3">STKMTI.2</strain>
    </source>
</reference>
<keyword evidence="1" id="KW-0732">Signal</keyword>
<evidence type="ECO:0000313" key="3">
    <source>
        <dbReference type="EMBL" id="QTH72438.1"/>
    </source>
</evidence>
<evidence type="ECO:0000259" key="2">
    <source>
        <dbReference type="Pfam" id="PF14467"/>
    </source>
</evidence>
<protein>
    <submittedName>
        <fullName evidence="3">DUF4426 domain-containing protein</fullName>
    </submittedName>
</protein>
<evidence type="ECO:0000313" key="4">
    <source>
        <dbReference type="Proteomes" id="UP000664904"/>
    </source>
</evidence>
<dbReference type="AlphaFoldDB" id="A0A975DIK2"/>
<gene>
    <name evidence="3" type="ORF">J5O05_06310</name>
</gene>
<dbReference type="EMBL" id="CP072133">
    <property type="protein sequence ID" value="QTH72438.1"/>
    <property type="molecule type" value="Genomic_DNA"/>
</dbReference>
<dbReference type="KEGG" id="pxi:J5O05_06310"/>
<sequence length="150" mass="16896">MKALFRTLVLGLMVAIAPTVMAADGDAKGGQYKLLGDWQVHYIAFPSTFIQPAIAKAYGLTRDEKKAIINISVLKNREGTPAQHVQISGTAKNLIGNGPTLEFKEVVEGDAIYYLAQMDFYNEEIYRFDITIRQDNQEQTLKFQQKFYAQ</sequence>
<keyword evidence="4" id="KW-1185">Reference proteome</keyword>
<dbReference type="Gene3D" id="2.60.40.3340">
    <property type="entry name" value="Domain of unknown function DUF4426"/>
    <property type="match status" value="1"/>
</dbReference>
<name>A0A975DIK2_9GAMM</name>
<feature type="chain" id="PRO_5037125101" evidence="1">
    <location>
        <begin position="23"/>
        <end position="150"/>
    </location>
</feature>
<dbReference type="Pfam" id="PF14467">
    <property type="entry name" value="DUF4426"/>
    <property type="match status" value="1"/>
</dbReference>
<dbReference type="Proteomes" id="UP000664904">
    <property type="component" value="Chromosome"/>
</dbReference>
<proteinExistence type="predicted"/>
<evidence type="ECO:0000256" key="1">
    <source>
        <dbReference type="SAM" id="SignalP"/>
    </source>
</evidence>
<dbReference type="InterPro" id="IPR025218">
    <property type="entry name" value="DUF4426"/>
</dbReference>
<organism evidence="3 4">
    <name type="scientific">Pseudoalteromonas xiamenensis</name>
    <dbReference type="NCBI Taxonomy" id="882626"/>
    <lineage>
        <taxon>Bacteria</taxon>
        <taxon>Pseudomonadati</taxon>
        <taxon>Pseudomonadota</taxon>
        <taxon>Gammaproteobacteria</taxon>
        <taxon>Alteromonadales</taxon>
        <taxon>Pseudoalteromonadaceae</taxon>
        <taxon>Pseudoalteromonas</taxon>
    </lineage>
</organism>
<feature type="signal peptide" evidence="1">
    <location>
        <begin position="1"/>
        <end position="22"/>
    </location>
</feature>